<evidence type="ECO:0000313" key="2">
    <source>
        <dbReference type="EMBL" id="MFC5421049.1"/>
    </source>
</evidence>
<name>A0ABW0IS61_9HYPH</name>
<evidence type="ECO:0000313" key="3">
    <source>
        <dbReference type="Proteomes" id="UP001596053"/>
    </source>
</evidence>
<dbReference type="RefSeq" id="WP_377799395.1">
    <property type="nucleotide sequence ID" value="NZ_JBHSLW010000025.1"/>
</dbReference>
<dbReference type="Proteomes" id="UP001596053">
    <property type="component" value="Unassembled WGS sequence"/>
</dbReference>
<protein>
    <submittedName>
        <fullName evidence="2">Uncharacterized protein</fullName>
    </submittedName>
</protein>
<dbReference type="Gene3D" id="1.10.1220.10">
    <property type="entry name" value="Met repressor-like"/>
    <property type="match status" value="1"/>
</dbReference>
<feature type="compositionally biased region" description="Basic residues" evidence="1">
    <location>
        <begin position="173"/>
        <end position="184"/>
    </location>
</feature>
<dbReference type="InterPro" id="IPR013321">
    <property type="entry name" value="Arc_rbn_hlx_hlx"/>
</dbReference>
<sequence length="246" mass="28249">MPSAPDQSSGKVARIPRRRMTVRRRASIRMAELYRLAIFRHQFGVSLSPDQWAFALAATLASAPAEKVRYGKRGQSYQWHGLDGASLFYWIEECRLGRFSLEEVTTIMAAVERWRERNGFTLIRSDVLARMLSVTAEERWLCRITTIGAIDETAQEREARARTDKNTRERERNRTKRAGKHKPRAVYLDQSLSARKPWEVEGISRATWYRRQRETSVLPCVSIDKGTATNLSHEPERPANTDEAAA</sequence>
<comment type="caution">
    <text evidence="2">The sequence shown here is derived from an EMBL/GenBank/DDBJ whole genome shotgun (WGS) entry which is preliminary data.</text>
</comment>
<feature type="region of interest" description="Disordered" evidence="1">
    <location>
        <begin position="227"/>
        <end position="246"/>
    </location>
</feature>
<feature type="compositionally biased region" description="Basic and acidic residues" evidence="1">
    <location>
        <begin position="155"/>
        <end position="172"/>
    </location>
</feature>
<accession>A0ABW0IS61</accession>
<keyword evidence="3" id="KW-1185">Reference proteome</keyword>
<feature type="region of interest" description="Disordered" evidence="1">
    <location>
        <begin position="155"/>
        <end position="186"/>
    </location>
</feature>
<dbReference type="EMBL" id="JBHSLW010000025">
    <property type="protein sequence ID" value="MFC5421049.1"/>
    <property type="molecule type" value="Genomic_DNA"/>
</dbReference>
<reference evidence="3" key="1">
    <citation type="journal article" date="2019" name="Int. J. Syst. Evol. Microbiol.">
        <title>The Global Catalogue of Microorganisms (GCM) 10K type strain sequencing project: providing services to taxonomists for standard genome sequencing and annotation.</title>
        <authorList>
            <consortium name="The Broad Institute Genomics Platform"/>
            <consortium name="The Broad Institute Genome Sequencing Center for Infectious Disease"/>
            <person name="Wu L."/>
            <person name="Ma J."/>
        </authorList>
    </citation>
    <scope>NUCLEOTIDE SEQUENCE [LARGE SCALE GENOMIC DNA]</scope>
    <source>
        <strain evidence="3">NCAIM B.01391</strain>
    </source>
</reference>
<gene>
    <name evidence="2" type="ORF">ACFPOB_15940</name>
</gene>
<organism evidence="2 3">
    <name type="scientific">Bosea eneae</name>
    <dbReference type="NCBI Taxonomy" id="151454"/>
    <lineage>
        <taxon>Bacteria</taxon>
        <taxon>Pseudomonadati</taxon>
        <taxon>Pseudomonadota</taxon>
        <taxon>Alphaproteobacteria</taxon>
        <taxon>Hyphomicrobiales</taxon>
        <taxon>Boseaceae</taxon>
        <taxon>Bosea</taxon>
    </lineage>
</organism>
<proteinExistence type="predicted"/>
<evidence type="ECO:0000256" key="1">
    <source>
        <dbReference type="SAM" id="MobiDB-lite"/>
    </source>
</evidence>